<dbReference type="AlphaFoldDB" id="A0A6J6UXX2"/>
<dbReference type="GO" id="GO:0005506">
    <property type="term" value="F:iron ion binding"/>
    <property type="evidence" value="ECO:0007669"/>
    <property type="project" value="InterPro"/>
</dbReference>
<dbReference type="GO" id="GO:0016705">
    <property type="term" value="F:oxidoreductase activity, acting on paired donors, with incorporation or reduction of molecular oxygen"/>
    <property type="evidence" value="ECO:0007669"/>
    <property type="project" value="InterPro"/>
</dbReference>
<dbReference type="EMBL" id="CAEZYR010000129">
    <property type="protein sequence ID" value="CAB4764642.1"/>
    <property type="molecule type" value="Genomic_DNA"/>
</dbReference>
<reference evidence="1" key="1">
    <citation type="submission" date="2020-05" db="EMBL/GenBank/DDBJ databases">
        <authorList>
            <person name="Chiriac C."/>
            <person name="Salcher M."/>
            <person name="Ghai R."/>
            <person name="Kavagutti S V."/>
        </authorList>
    </citation>
    <scope>NUCLEOTIDE SEQUENCE</scope>
</reference>
<protein>
    <submittedName>
        <fullName evidence="1">Unannotated protein</fullName>
    </submittedName>
</protein>
<accession>A0A6J6UXX2</accession>
<name>A0A6J6UXX2_9ZZZZ</name>
<sequence length="53" mass="6111">MHFCLGANLARLEAEVAFNTLLDRFSSIEETTPSQWAAFTPLRGRERLDIQMR</sequence>
<proteinExistence type="predicted"/>
<dbReference type="GO" id="GO:0020037">
    <property type="term" value="F:heme binding"/>
    <property type="evidence" value="ECO:0007669"/>
    <property type="project" value="InterPro"/>
</dbReference>
<organism evidence="1">
    <name type="scientific">freshwater metagenome</name>
    <dbReference type="NCBI Taxonomy" id="449393"/>
    <lineage>
        <taxon>unclassified sequences</taxon>
        <taxon>metagenomes</taxon>
        <taxon>ecological metagenomes</taxon>
    </lineage>
</organism>
<dbReference type="SUPFAM" id="SSF48264">
    <property type="entry name" value="Cytochrome P450"/>
    <property type="match status" value="1"/>
</dbReference>
<dbReference type="InterPro" id="IPR036396">
    <property type="entry name" value="Cyt_P450_sf"/>
</dbReference>
<gene>
    <name evidence="1" type="ORF">UFOPK2754_02665</name>
</gene>
<dbReference type="Gene3D" id="1.10.630.10">
    <property type="entry name" value="Cytochrome P450"/>
    <property type="match status" value="1"/>
</dbReference>
<dbReference type="GO" id="GO:0004497">
    <property type="term" value="F:monooxygenase activity"/>
    <property type="evidence" value="ECO:0007669"/>
    <property type="project" value="InterPro"/>
</dbReference>
<evidence type="ECO:0000313" key="1">
    <source>
        <dbReference type="EMBL" id="CAB4764642.1"/>
    </source>
</evidence>